<comment type="catalytic activity">
    <reaction evidence="7">
        <text>a 2'-deoxyadenosine in DNA + S-adenosyl-L-methionine = an N(6)-methyl-2'-deoxyadenosine in DNA + S-adenosyl-L-homocysteine + H(+)</text>
        <dbReference type="Rhea" id="RHEA:15197"/>
        <dbReference type="Rhea" id="RHEA-COMP:12418"/>
        <dbReference type="Rhea" id="RHEA-COMP:12419"/>
        <dbReference type="ChEBI" id="CHEBI:15378"/>
        <dbReference type="ChEBI" id="CHEBI:57856"/>
        <dbReference type="ChEBI" id="CHEBI:59789"/>
        <dbReference type="ChEBI" id="CHEBI:90615"/>
        <dbReference type="ChEBI" id="CHEBI:90616"/>
        <dbReference type="EC" id="2.1.1.72"/>
    </reaction>
</comment>
<dbReference type="InterPro" id="IPR025931">
    <property type="entry name" value="TaqI_C"/>
</dbReference>
<dbReference type="InterPro" id="IPR002052">
    <property type="entry name" value="DNA_methylase_N6_adenine_CS"/>
</dbReference>
<dbReference type="InterPro" id="IPR029063">
    <property type="entry name" value="SAM-dependent_MTases_sf"/>
</dbReference>
<keyword evidence="5" id="KW-0680">Restriction system</keyword>
<gene>
    <name evidence="10" type="ORF">LCGC14_0766220</name>
</gene>
<keyword evidence="2" id="KW-0489">Methyltransferase</keyword>
<keyword evidence="6" id="KW-0238">DNA-binding</keyword>
<keyword evidence="4" id="KW-0949">S-adenosyl-L-methionine</keyword>
<reference evidence="10" key="1">
    <citation type="journal article" date="2015" name="Nature">
        <title>Complex archaea that bridge the gap between prokaryotes and eukaryotes.</title>
        <authorList>
            <person name="Spang A."/>
            <person name="Saw J.H."/>
            <person name="Jorgensen S.L."/>
            <person name="Zaremba-Niedzwiedzka K."/>
            <person name="Martijn J."/>
            <person name="Lind A.E."/>
            <person name="van Eijk R."/>
            <person name="Schleper C."/>
            <person name="Guy L."/>
            <person name="Ettema T.J."/>
        </authorList>
    </citation>
    <scope>NUCLEOTIDE SEQUENCE</scope>
</reference>
<dbReference type="AlphaFoldDB" id="A0A0F9SJQ7"/>
<dbReference type="InterPro" id="IPR011639">
    <property type="entry name" value="MethylTrfase_TaqI-like_dom"/>
</dbReference>
<dbReference type="PANTHER" id="PTHR33841:SF1">
    <property type="entry name" value="DNA METHYLTRANSFERASE A"/>
    <property type="match status" value="1"/>
</dbReference>
<dbReference type="EMBL" id="LAZR01001914">
    <property type="protein sequence ID" value="KKN37176.1"/>
    <property type="molecule type" value="Genomic_DNA"/>
</dbReference>
<evidence type="ECO:0000256" key="5">
    <source>
        <dbReference type="ARBA" id="ARBA00022747"/>
    </source>
</evidence>
<dbReference type="GO" id="GO:0032259">
    <property type="term" value="P:methylation"/>
    <property type="evidence" value="ECO:0007669"/>
    <property type="project" value="UniProtKB-KW"/>
</dbReference>
<comment type="caution">
    <text evidence="10">The sequence shown here is derived from an EMBL/GenBank/DDBJ whole genome shotgun (WGS) entry which is preliminary data.</text>
</comment>
<dbReference type="PRINTS" id="PR00507">
    <property type="entry name" value="N12N6MTFRASE"/>
</dbReference>
<keyword evidence="3" id="KW-0808">Transferase</keyword>
<proteinExistence type="predicted"/>
<accession>A0A0F9SJQ7</accession>
<dbReference type="SUPFAM" id="SSF53335">
    <property type="entry name" value="S-adenosyl-L-methionine-dependent methyltransferases"/>
    <property type="match status" value="1"/>
</dbReference>
<evidence type="ECO:0000313" key="10">
    <source>
        <dbReference type="EMBL" id="KKN37176.1"/>
    </source>
</evidence>
<name>A0A0F9SJQ7_9ZZZZ</name>
<evidence type="ECO:0000256" key="7">
    <source>
        <dbReference type="ARBA" id="ARBA00047942"/>
    </source>
</evidence>
<dbReference type="Gene3D" id="3.40.50.150">
    <property type="entry name" value="Vaccinia Virus protein VP39"/>
    <property type="match status" value="1"/>
</dbReference>
<dbReference type="PANTHER" id="PTHR33841">
    <property type="entry name" value="DNA METHYLTRANSFERASE YEEA-RELATED"/>
    <property type="match status" value="1"/>
</dbReference>
<dbReference type="GO" id="GO:0009307">
    <property type="term" value="P:DNA restriction-modification system"/>
    <property type="evidence" value="ECO:0007669"/>
    <property type="project" value="UniProtKB-KW"/>
</dbReference>
<evidence type="ECO:0000256" key="4">
    <source>
        <dbReference type="ARBA" id="ARBA00022691"/>
    </source>
</evidence>
<evidence type="ECO:0000259" key="8">
    <source>
        <dbReference type="Pfam" id="PF07669"/>
    </source>
</evidence>
<evidence type="ECO:0000259" key="9">
    <source>
        <dbReference type="Pfam" id="PF12950"/>
    </source>
</evidence>
<dbReference type="Pfam" id="PF12950">
    <property type="entry name" value="TaqI_C"/>
    <property type="match status" value="1"/>
</dbReference>
<evidence type="ECO:0000256" key="1">
    <source>
        <dbReference type="ARBA" id="ARBA00011900"/>
    </source>
</evidence>
<evidence type="ECO:0000256" key="6">
    <source>
        <dbReference type="ARBA" id="ARBA00023125"/>
    </source>
</evidence>
<organism evidence="10">
    <name type="scientific">marine sediment metagenome</name>
    <dbReference type="NCBI Taxonomy" id="412755"/>
    <lineage>
        <taxon>unclassified sequences</taxon>
        <taxon>metagenomes</taxon>
        <taxon>ecological metagenomes</taxon>
    </lineage>
</organism>
<dbReference type="EC" id="2.1.1.72" evidence="1"/>
<evidence type="ECO:0000256" key="3">
    <source>
        <dbReference type="ARBA" id="ARBA00022679"/>
    </source>
</evidence>
<dbReference type="Pfam" id="PF07669">
    <property type="entry name" value="Eco57I"/>
    <property type="match status" value="1"/>
</dbReference>
<dbReference type="PROSITE" id="PS00092">
    <property type="entry name" value="N6_MTASE"/>
    <property type="match status" value="1"/>
</dbReference>
<feature type="domain" description="Type II methyltransferase M.TaqI-like" evidence="8">
    <location>
        <begin position="150"/>
        <end position="289"/>
    </location>
</feature>
<evidence type="ECO:0000256" key="2">
    <source>
        <dbReference type="ARBA" id="ARBA00022603"/>
    </source>
</evidence>
<dbReference type="InterPro" id="IPR050953">
    <property type="entry name" value="N4_N6_ade-DNA_methylase"/>
</dbReference>
<dbReference type="GO" id="GO:0003677">
    <property type="term" value="F:DNA binding"/>
    <property type="evidence" value="ECO:0007669"/>
    <property type="project" value="UniProtKB-KW"/>
</dbReference>
<protein>
    <recommendedName>
        <fullName evidence="1">site-specific DNA-methyltransferase (adenine-specific)</fullName>
        <ecNumber evidence="1">2.1.1.72</ecNumber>
    </recommendedName>
</protein>
<dbReference type="GO" id="GO:0009007">
    <property type="term" value="F:site-specific DNA-methyltransferase (adenine-specific) activity"/>
    <property type="evidence" value="ECO:0007669"/>
    <property type="project" value="UniProtKB-EC"/>
</dbReference>
<feature type="domain" description="TaqI-like C-terminal specificity" evidence="9">
    <location>
        <begin position="452"/>
        <end position="547"/>
    </location>
</feature>
<sequence length="610" mass="71668">MSESNDFNVFERFFGLFEKAVKSQDILNLLKYLKKLPSLEELFLKNYQKRKKEGVYYTADDISNFIVSEAILLLLKRRTSFKKIENIQEIHKLNSNQRTEILDILLNISIYDPACGSGIFLLNAVKILYNLVKVLNPNSYLSETKAQILKNIYGQDINDYAIKFCILKLFNWYIEGSKTNLPQVISKLKTNLKVENSLKSAMSIKFDLVIGNPPYGNILSKEEKLIFKKEKIYNDIYCGFLIKALDWCKGIVGLLIPKSFLLRQSYIEFRNEFLLNTNILKIFDIGSKMFNNATNEVQMIFYEKKIESFNKDLQIYDYPNLKMITYKNQNVDSLRVCFNLECPVGLNSKKLYAYTFKNKCPYCTTETIKLNRIRIKANKQIFRLIEKIEKKGDLNFLNPKDFPKMIRGEEDKGLIEIKRRLQNNQHGSCVFISARNDFRYYTFKKGKSLNIEEIDEKILKGRNYEFYVGPRMLIKHNNIFPEAIYTEENVCFTSSIYSLLHNDINELKYLCSVLNSKLIKFYCTYAINNQKDTTINLNQYMIRHLPIVKIDNQIKMDLAKIVDIINNSYKKGKIHEAKIHKLRERVDNLIFELYLINKEEKKIILSNVNV</sequence>